<dbReference type="CDD" id="cd00091">
    <property type="entry name" value="NUC"/>
    <property type="match status" value="1"/>
</dbReference>
<reference evidence="18" key="1">
    <citation type="submission" date="2022-11" db="UniProtKB">
        <authorList>
            <consortium name="WormBaseParasite"/>
        </authorList>
    </citation>
    <scope>IDENTIFICATION</scope>
</reference>
<proteinExistence type="inferred from homology"/>
<dbReference type="WBParaSite" id="nRc.2.0.1.t16308-RA">
    <property type="protein sequence ID" value="nRc.2.0.1.t16308-RA"/>
    <property type="gene ID" value="nRc.2.0.1.g16308"/>
</dbReference>
<evidence type="ECO:0000256" key="2">
    <source>
        <dbReference type="ARBA" id="ARBA00004173"/>
    </source>
</evidence>
<keyword evidence="17" id="KW-1185">Reference proteome</keyword>
<evidence type="ECO:0000256" key="5">
    <source>
        <dbReference type="ARBA" id="ARBA00022723"/>
    </source>
</evidence>
<evidence type="ECO:0000256" key="10">
    <source>
        <dbReference type="ARBA" id="ARBA00023128"/>
    </source>
</evidence>
<dbReference type="Pfam" id="PF01223">
    <property type="entry name" value="Endonuclease_NS"/>
    <property type="match status" value="1"/>
</dbReference>
<feature type="active site" description="Proton acceptor" evidence="12">
    <location>
        <position position="161"/>
    </location>
</feature>
<dbReference type="GO" id="GO:0005634">
    <property type="term" value="C:nucleus"/>
    <property type="evidence" value="ECO:0007669"/>
    <property type="project" value="TreeGrafter"/>
</dbReference>
<dbReference type="GO" id="GO:0000014">
    <property type="term" value="F:single-stranded DNA endodeoxyribonuclease activity"/>
    <property type="evidence" value="ECO:0007669"/>
    <property type="project" value="TreeGrafter"/>
</dbReference>
<protein>
    <recommendedName>
        <fullName evidence="14">Endonuclease</fullName>
        <ecNumber evidence="14">3.1.30.-</ecNumber>
    </recommendedName>
</protein>
<dbReference type="GO" id="GO:0006309">
    <property type="term" value="P:apoptotic DNA fragmentation"/>
    <property type="evidence" value="ECO:0007669"/>
    <property type="project" value="TreeGrafter"/>
</dbReference>
<dbReference type="InterPro" id="IPR044925">
    <property type="entry name" value="His-Me_finger_sf"/>
</dbReference>
<dbReference type="OMA" id="YCERNGH"/>
<dbReference type="Gene3D" id="3.40.570.10">
    <property type="entry name" value="Extracellular Endonuclease, subunit A"/>
    <property type="match status" value="1"/>
</dbReference>
<dbReference type="PROSITE" id="PS01070">
    <property type="entry name" value="NUCLEASE_NON_SPEC"/>
    <property type="match status" value="1"/>
</dbReference>
<dbReference type="SUPFAM" id="SSF54060">
    <property type="entry name" value="His-Me finger endonucleases"/>
    <property type="match status" value="1"/>
</dbReference>
<keyword evidence="7 14" id="KW-0378">Hydrolase</keyword>
<name>A0A915IQ34_ROMCU</name>
<evidence type="ECO:0000256" key="4">
    <source>
        <dbReference type="ARBA" id="ARBA00022722"/>
    </source>
</evidence>
<comment type="cofactor">
    <cofactor evidence="1 14">
        <name>Mg(2+)</name>
        <dbReference type="ChEBI" id="CHEBI:18420"/>
    </cofactor>
</comment>
<dbReference type="PANTHER" id="PTHR13966:SF5">
    <property type="entry name" value="ENDONUCLEASE G, MITOCHONDRIAL"/>
    <property type="match status" value="1"/>
</dbReference>
<evidence type="ECO:0000256" key="6">
    <source>
        <dbReference type="ARBA" id="ARBA00022759"/>
    </source>
</evidence>
<dbReference type="GO" id="GO:0003676">
    <property type="term" value="F:nucleic acid binding"/>
    <property type="evidence" value="ECO:0007669"/>
    <property type="project" value="InterPro"/>
</dbReference>
<dbReference type="InterPro" id="IPR040255">
    <property type="entry name" value="Non-specific_endonuclease"/>
</dbReference>
<evidence type="ECO:0000313" key="17">
    <source>
        <dbReference type="Proteomes" id="UP000887565"/>
    </source>
</evidence>
<dbReference type="Proteomes" id="UP000887565">
    <property type="component" value="Unplaced"/>
</dbReference>
<keyword evidence="11" id="KW-1015">Disulfide bond</keyword>
<keyword evidence="8" id="KW-0460">Magnesium</keyword>
<sequence>MRRRPCKVPWFCTAIGFAIGAFLGKNFEALSDYFPLTLGYRVHAAEIVRHDLLPALPADIVLSKKDDSPDQIISPPSRASEIMRFGYPGFETLRTHEDFLLSYDRRNRVANWVMEHLTPEGIILGPDVNRKKSNFSADSSIHEFFRSTNDDYRRSGYDRGHMAAAANHHKSQSAIDQTFLLSNAAPQVGEKFNRGKWSDLENHVRAVVRRSRNVYVCTGPLYLPRREVDGKLYVKYEVIGKNNVAVPTHFFKVVLVDTVEGHLNVESYIMPNAEIDDDTPLKAFQVPVEAIERAAGFLIFESLPKSQLKLINGKQSFFINLKLKDETEDSPQEFSADTLVTRLVDPEIFAQQ</sequence>
<dbReference type="InterPro" id="IPR044929">
    <property type="entry name" value="DNA/RNA_non-sp_Endonuclease_sf"/>
</dbReference>
<dbReference type="InterPro" id="IPR020821">
    <property type="entry name" value="ENPP1-3/EXOG-like_nuc-like"/>
</dbReference>
<evidence type="ECO:0000256" key="3">
    <source>
        <dbReference type="ARBA" id="ARBA00010052"/>
    </source>
</evidence>
<evidence type="ECO:0000256" key="8">
    <source>
        <dbReference type="ARBA" id="ARBA00022842"/>
    </source>
</evidence>
<dbReference type="InterPro" id="IPR001604">
    <property type="entry name" value="Endo_G_ENPP1-like_dom"/>
</dbReference>
<dbReference type="FunFam" id="3.40.570.10:FF:000002">
    <property type="entry name" value="Endonuclease G, mitochondrial"/>
    <property type="match status" value="1"/>
</dbReference>
<feature type="binding site" evidence="13">
    <location>
        <position position="193"/>
    </location>
    <ligand>
        <name>Mg(2+)</name>
        <dbReference type="ChEBI" id="CHEBI:18420"/>
        <note>catalytic</note>
    </ligand>
</feature>
<evidence type="ECO:0000256" key="9">
    <source>
        <dbReference type="ARBA" id="ARBA00022946"/>
    </source>
</evidence>
<evidence type="ECO:0000256" key="11">
    <source>
        <dbReference type="ARBA" id="ARBA00023157"/>
    </source>
</evidence>
<evidence type="ECO:0000256" key="1">
    <source>
        <dbReference type="ARBA" id="ARBA00001946"/>
    </source>
</evidence>
<keyword evidence="4 14" id="KW-0540">Nuclease</keyword>
<evidence type="ECO:0000256" key="13">
    <source>
        <dbReference type="PIRSR" id="PIRSR640255-2"/>
    </source>
</evidence>
<evidence type="ECO:0000256" key="14">
    <source>
        <dbReference type="RuleBase" id="RU366055"/>
    </source>
</evidence>
<accession>A0A915IQ34</accession>
<dbReference type="GO" id="GO:0004521">
    <property type="term" value="F:RNA endonuclease activity"/>
    <property type="evidence" value="ECO:0007669"/>
    <property type="project" value="TreeGrafter"/>
</dbReference>
<dbReference type="SMART" id="SM00892">
    <property type="entry name" value="Endonuclease_NS"/>
    <property type="match status" value="1"/>
</dbReference>
<evidence type="ECO:0000313" key="18">
    <source>
        <dbReference type="WBParaSite" id="nRc.2.0.1.t16308-RA"/>
    </source>
</evidence>
<comment type="subcellular location">
    <subcellularLocation>
        <location evidence="2">Mitochondrion</location>
    </subcellularLocation>
</comment>
<dbReference type="AlphaFoldDB" id="A0A915IQ34"/>
<evidence type="ECO:0000256" key="7">
    <source>
        <dbReference type="ARBA" id="ARBA00022801"/>
    </source>
</evidence>
<dbReference type="SMART" id="SM00477">
    <property type="entry name" value="NUC"/>
    <property type="match status" value="1"/>
</dbReference>
<keyword evidence="5 13" id="KW-0479">Metal-binding</keyword>
<feature type="domain" description="ENPP1-3/EXOG-like endonuclease/phosphodiesterase" evidence="15">
    <location>
        <begin position="96"/>
        <end position="306"/>
    </location>
</feature>
<evidence type="ECO:0000259" key="16">
    <source>
        <dbReference type="SMART" id="SM00892"/>
    </source>
</evidence>
<dbReference type="GO" id="GO:0005743">
    <property type="term" value="C:mitochondrial inner membrane"/>
    <property type="evidence" value="ECO:0007669"/>
    <property type="project" value="TreeGrafter"/>
</dbReference>
<evidence type="ECO:0000256" key="12">
    <source>
        <dbReference type="PIRSR" id="PIRSR640255-1"/>
    </source>
</evidence>
<comment type="similarity">
    <text evidence="3 14">Belongs to the DNA/RNA non-specific endonuclease family.</text>
</comment>
<organism evidence="17 18">
    <name type="scientific">Romanomermis culicivorax</name>
    <name type="common">Nematode worm</name>
    <dbReference type="NCBI Taxonomy" id="13658"/>
    <lineage>
        <taxon>Eukaryota</taxon>
        <taxon>Metazoa</taxon>
        <taxon>Ecdysozoa</taxon>
        <taxon>Nematoda</taxon>
        <taxon>Enoplea</taxon>
        <taxon>Dorylaimia</taxon>
        <taxon>Mermithida</taxon>
        <taxon>Mermithoidea</taxon>
        <taxon>Mermithidae</taxon>
        <taxon>Romanomermis</taxon>
    </lineage>
</organism>
<feature type="domain" description="DNA/RNA non-specific endonuclease/pyrophosphatase/phosphodiesterase" evidence="16">
    <location>
        <begin position="95"/>
        <end position="306"/>
    </location>
</feature>
<keyword evidence="10" id="KW-0496">Mitochondrion</keyword>
<dbReference type="PANTHER" id="PTHR13966">
    <property type="entry name" value="ENDONUCLEASE RELATED"/>
    <property type="match status" value="1"/>
</dbReference>
<dbReference type="GO" id="GO:0046872">
    <property type="term" value="F:metal ion binding"/>
    <property type="evidence" value="ECO:0007669"/>
    <property type="project" value="UniProtKB-KW"/>
</dbReference>
<keyword evidence="9" id="KW-0809">Transit peptide</keyword>
<keyword evidence="6 14" id="KW-0255">Endonuclease</keyword>
<dbReference type="InterPro" id="IPR018524">
    <property type="entry name" value="DNA/RNA_endonuclease_AS"/>
</dbReference>
<dbReference type="EC" id="3.1.30.-" evidence="14"/>
<evidence type="ECO:0000259" key="15">
    <source>
        <dbReference type="SMART" id="SM00477"/>
    </source>
</evidence>